<dbReference type="Pfam" id="PF00133">
    <property type="entry name" value="tRNA-synt_1"/>
    <property type="match status" value="1"/>
</dbReference>
<comment type="catalytic activity">
    <reaction evidence="9">
        <text>tRNA(Val) + L-valine + ATP = L-valyl-tRNA(Val) + AMP + diphosphate</text>
        <dbReference type="Rhea" id="RHEA:10704"/>
        <dbReference type="Rhea" id="RHEA-COMP:9672"/>
        <dbReference type="Rhea" id="RHEA-COMP:9708"/>
        <dbReference type="ChEBI" id="CHEBI:30616"/>
        <dbReference type="ChEBI" id="CHEBI:33019"/>
        <dbReference type="ChEBI" id="CHEBI:57762"/>
        <dbReference type="ChEBI" id="CHEBI:78442"/>
        <dbReference type="ChEBI" id="CHEBI:78537"/>
        <dbReference type="ChEBI" id="CHEBI:456215"/>
        <dbReference type="EC" id="6.1.1.9"/>
    </reaction>
</comment>
<keyword evidence="4 11" id="KW-0436">Ligase</keyword>
<dbReference type="GO" id="GO:0006438">
    <property type="term" value="P:valyl-tRNA aminoacylation"/>
    <property type="evidence" value="ECO:0007669"/>
    <property type="project" value="UniProtKB-UniRule"/>
</dbReference>
<sequence length="813" mass="95325">MAKLPKYYGGKETEKKWQNFWEEEGIFKYDENSDKPVFSIDTPPPTVSGSLHIGHVFSYTQAEIIARFYRMNGYNVFYPFGFDDNGLPTERLVEREKGIKPRDIEREKFNDICLEVSENVENDFKELWQSLGFSTDWDQLYLTIDERSRRISQRSFLDLYEKGYIYKKESPALYCPNCKTTVAQAGTESKTSPSKFVDLKFELENGDDLIISTTRPELLPALVAVFVHPEDEKYSDLIGSKINPPLFDLEVEIKADPKVDMEKGTGAVMCCTFGDTTDVEWFKEHNLALRQVIDENGRMNGLAGKYENLTIKEAREQIIKDLDKEGYITGTRKIEHPVNVHDRCEHEIEYIVKSQWFINIMDHKEEIKKQGEKINWYPEFMKQRYTNWVENLKWDWCISRQRYFGVPFPLWYCSDCEEVILADDEDLPVNPLKDEPNKTCPKCGSNDFVPENDVLDTWATSSVTPQINARWGENDDRMEDIFPMNLRPQAHDIIRTWAFYTIVKSFYHHEEIPWKNAMISGHVLAGKGSKISKSKDNAPSSPQELIDKYSADPVRYWTAGARLGRDAEYSTEVIEDGRKLINKIWNAIKFSIMNLDDFDKKQEGPKNIIDKWILHRLTETIKKATNYLEDYEFGLALSTIEDFFWGEFCDNYIELSKQVFFRGEEDEQLGTQKVLYRVAYDILKMFSPYLPHLTEDLYQRFFSDFEDEISIHIADWPEANEDCINKEINYEMEKILEFVELIRKSKSENNLSLRHPIDKISYECDYEKVDISKAMKQISFLLWIDKVEDDFEPDYTAESENGKLRIKIKWGEK</sequence>
<organism evidence="14 15">
    <name type="scientific">Candidatus Mcinerneyibacterium aminivorans</name>
    <dbReference type="NCBI Taxonomy" id="2703815"/>
    <lineage>
        <taxon>Bacteria</taxon>
        <taxon>Candidatus Macinerneyibacteriota</taxon>
        <taxon>Candidatus Mcinerneyibacteria</taxon>
        <taxon>Candidatus Mcinerneyibacteriales</taxon>
        <taxon>Candidatus Mcinerneyibacteriaceae</taxon>
        <taxon>Candidatus Mcinerneyibacterium</taxon>
    </lineage>
</organism>
<evidence type="ECO:0000256" key="11">
    <source>
        <dbReference type="RuleBase" id="RU363035"/>
    </source>
</evidence>
<evidence type="ECO:0000256" key="6">
    <source>
        <dbReference type="ARBA" id="ARBA00022840"/>
    </source>
</evidence>
<dbReference type="SUPFAM" id="SSF52374">
    <property type="entry name" value="Nucleotidylyl transferase"/>
    <property type="match status" value="1"/>
</dbReference>
<dbReference type="InterPro" id="IPR002300">
    <property type="entry name" value="aa-tRNA-synth_Ia"/>
</dbReference>
<evidence type="ECO:0000256" key="1">
    <source>
        <dbReference type="ARBA" id="ARBA00004496"/>
    </source>
</evidence>
<dbReference type="GO" id="GO:0004832">
    <property type="term" value="F:valine-tRNA ligase activity"/>
    <property type="evidence" value="ECO:0007669"/>
    <property type="project" value="UniProtKB-UniRule"/>
</dbReference>
<evidence type="ECO:0000256" key="7">
    <source>
        <dbReference type="ARBA" id="ARBA00022917"/>
    </source>
</evidence>
<evidence type="ECO:0000256" key="9">
    <source>
        <dbReference type="ARBA" id="ARBA00047552"/>
    </source>
</evidence>
<keyword evidence="5 11" id="KW-0547">Nucleotide-binding</keyword>
<dbReference type="Gene3D" id="1.10.730.10">
    <property type="entry name" value="Isoleucyl-tRNA Synthetase, Domain 1"/>
    <property type="match status" value="1"/>
</dbReference>
<gene>
    <name evidence="14" type="ORF">FXF47_03475</name>
</gene>
<keyword evidence="15" id="KW-1185">Reference proteome</keyword>
<dbReference type="PROSITE" id="PS00178">
    <property type="entry name" value="AA_TRNA_LIGASE_I"/>
    <property type="match status" value="1"/>
</dbReference>
<dbReference type="InterPro" id="IPR009080">
    <property type="entry name" value="tRNAsynth_Ia_anticodon-bd"/>
</dbReference>
<keyword evidence="3" id="KW-0963">Cytoplasm</keyword>
<comment type="caution">
    <text evidence="14">The sequence shown here is derived from an EMBL/GenBank/DDBJ whole genome shotgun (WGS) entry which is preliminary data.</text>
</comment>
<evidence type="ECO:0000259" key="13">
    <source>
        <dbReference type="Pfam" id="PF08264"/>
    </source>
</evidence>
<evidence type="ECO:0000259" key="12">
    <source>
        <dbReference type="Pfam" id="PF00133"/>
    </source>
</evidence>
<evidence type="ECO:0000256" key="3">
    <source>
        <dbReference type="ARBA" id="ARBA00022490"/>
    </source>
</evidence>
<reference evidence="14" key="1">
    <citation type="submission" date="2019-08" db="EMBL/GenBank/DDBJ databases">
        <title>Genomic characterization of a novel candidate phylum (ARYD3) from a high temperature, high salinity tertiary oil reservoir in north central Oklahoma, USA.</title>
        <authorList>
            <person name="Youssef N.H."/>
            <person name="Yadav A."/>
            <person name="Elshahed M.S."/>
        </authorList>
    </citation>
    <scope>NUCLEOTIDE SEQUENCE [LARGE SCALE GENOMIC DNA]</scope>
    <source>
        <strain evidence="14">ARYD3</strain>
    </source>
</reference>
<dbReference type="HAMAP" id="MF_02005">
    <property type="entry name" value="Val_tRNA_synth_type2"/>
    <property type="match status" value="1"/>
</dbReference>
<dbReference type="PANTHER" id="PTHR11946:SF93">
    <property type="entry name" value="VALINE--TRNA LIGASE, CHLOROPLASTIC_MITOCHONDRIAL 2"/>
    <property type="match status" value="1"/>
</dbReference>
<keyword evidence="7 11" id="KW-0648">Protein biosynthesis</keyword>
<dbReference type="PANTHER" id="PTHR11946">
    <property type="entry name" value="VALYL-TRNA SYNTHETASES"/>
    <property type="match status" value="1"/>
</dbReference>
<dbReference type="InterPro" id="IPR022874">
    <property type="entry name" value="Valine-tRNA_ligase_type_2"/>
</dbReference>
<dbReference type="InterPro" id="IPR013155">
    <property type="entry name" value="M/V/L/I-tRNA-synth_anticd-bd"/>
</dbReference>
<evidence type="ECO:0000313" key="15">
    <source>
        <dbReference type="Proteomes" id="UP000324143"/>
    </source>
</evidence>
<dbReference type="InterPro" id="IPR002303">
    <property type="entry name" value="Valyl-tRNA_ligase"/>
</dbReference>
<dbReference type="AlphaFoldDB" id="A0A5D0MM57"/>
<evidence type="ECO:0000256" key="4">
    <source>
        <dbReference type="ARBA" id="ARBA00022598"/>
    </source>
</evidence>
<dbReference type="InterPro" id="IPR033705">
    <property type="entry name" value="Anticodon_Ia_Val"/>
</dbReference>
<dbReference type="Gene3D" id="3.40.50.620">
    <property type="entry name" value="HUPs"/>
    <property type="match status" value="2"/>
</dbReference>
<evidence type="ECO:0000256" key="5">
    <source>
        <dbReference type="ARBA" id="ARBA00022741"/>
    </source>
</evidence>
<dbReference type="GO" id="GO:0002161">
    <property type="term" value="F:aminoacyl-tRNA deacylase activity"/>
    <property type="evidence" value="ECO:0007669"/>
    <property type="project" value="InterPro"/>
</dbReference>
<evidence type="ECO:0000256" key="8">
    <source>
        <dbReference type="ARBA" id="ARBA00023146"/>
    </source>
</evidence>
<dbReference type="CDD" id="cd07962">
    <property type="entry name" value="Anticodon_Ia_Val"/>
    <property type="match status" value="1"/>
</dbReference>
<feature type="domain" description="Aminoacyl-tRNA synthetase class Ia" evidence="12">
    <location>
        <begin position="16"/>
        <end position="568"/>
    </location>
</feature>
<evidence type="ECO:0000313" key="14">
    <source>
        <dbReference type="EMBL" id="TYB31669.1"/>
    </source>
</evidence>
<dbReference type="Pfam" id="PF08264">
    <property type="entry name" value="Anticodon_1"/>
    <property type="match status" value="1"/>
</dbReference>
<dbReference type="InterPro" id="IPR009008">
    <property type="entry name" value="Val/Leu/Ile-tRNA-synth_edit"/>
</dbReference>
<dbReference type="NCBIfam" id="NF009687">
    <property type="entry name" value="PRK13208.1"/>
    <property type="match status" value="1"/>
</dbReference>
<dbReference type="SUPFAM" id="SSF50677">
    <property type="entry name" value="ValRS/IleRS/LeuRS editing domain"/>
    <property type="match status" value="1"/>
</dbReference>
<keyword evidence="6 11" id="KW-0067">ATP-binding</keyword>
<dbReference type="SUPFAM" id="SSF47323">
    <property type="entry name" value="Anticodon-binding domain of a subclass of class I aminoacyl-tRNA synthetases"/>
    <property type="match status" value="1"/>
</dbReference>
<dbReference type="Proteomes" id="UP000324143">
    <property type="component" value="Unassembled WGS sequence"/>
</dbReference>
<dbReference type="InterPro" id="IPR001412">
    <property type="entry name" value="aa-tRNA-synth_I_CS"/>
</dbReference>
<dbReference type="FunFam" id="3.40.50.620:FF:000192">
    <property type="entry name" value="Valine--tRNA ligase"/>
    <property type="match status" value="1"/>
</dbReference>
<dbReference type="EMBL" id="VSIX01000032">
    <property type="protein sequence ID" value="TYB31669.1"/>
    <property type="molecule type" value="Genomic_DNA"/>
</dbReference>
<comment type="similarity">
    <text evidence="11">Belongs to the class-I aminoacyl-tRNA synthetase family.</text>
</comment>
<keyword evidence="8 11" id="KW-0030">Aminoacyl-tRNA synthetase</keyword>
<dbReference type="NCBIfam" id="TIGR00422">
    <property type="entry name" value="valS"/>
    <property type="match status" value="1"/>
</dbReference>
<dbReference type="PRINTS" id="PR00986">
    <property type="entry name" value="TRNASYNTHVAL"/>
</dbReference>
<dbReference type="GO" id="GO:0005829">
    <property type="term" value="C:cytosol"/>
    <property type="evidence" value="ECO:0007669"/>
    <property type="project" value="TreeGrafter"/>
</dbReference>
<protein>
    <recommendedName>
        <fullName evidence="2 10">Valine--tRNA ligase</fullName>
        <ecNumber evidence="2 10">6.1.1.9</ecNumber>
    </recommendedName>
</protein>
<proteinExistence type="inferred from homology"/>
<accession>A0A5D0MM57</accession>
<dbReference type="InterPro" id="IPR014729">
    <property type="entry name" value="Rossmann-like_a/b/a_fold"/>
</dbReference>
<evidence type="ECO:0000256" key="2">
    <source>
        <dbReference type="ARBA" id="ARBA00013169"/>
    </source>
</evidence>
<evidence type="ECO:0000256" key="10">
    <source>
        <dbReference type="NCBIfam" id="TIGR00422"/>
    </source>
</evidence>
<comment type="subcellular location">
    <subcellularLocation>
        <location evidence="1">Cytoplasm</location>
    </subcellularLocation>
</comment>
<dbReference type="EC" id="6.1.1.9" evidence="2 10"/>
<name>A0A5D0MM57_9BACT</name>
<dbReference type="GO" id="GO:0005524">
    <property type="term" value="F:ATP binding"/>
    <property type="evidence" value="ECO:0007669"/>
    <property type="project" value="UniProtKB-KW"/>
</dbReference>
<feature type="domain" description="Methionyl/Valyl/Leucyl/Isoleucyl-tRNA synthetase anticodon-binding" evidence="13">
    <location>
        <begin position="610"/>
        <end position="759"/>
    </location>
</feature>